<evidence type="ECO:0000256" key="1">
    <source>
        <dbReference type="SAM" id="Coils"/>
    </source>
</evidence>
<reference evidence="2 3" key="1">
    <citation type="submission" date="2017-03" db="EMBL/GenBank/DDBJ databases">
        <authorList>
            <person name="Afonso C.L."/>
            <person name="Miller P.J."/>
            <person name="Scott M.A."/>
            <person name="Spackman E."/>
            <person name="Goraichik I."/>
            <person name="Dimitrov K.M."/>
            <person name="Suarez D.L."/>
            <person name="Swayne D.E."/>
        </authorList>
    </citation>
    <scope>NUCLEOTIDE SEQUENCE [LARGE SCALE GENOMIC DNA]</scope>
    <source>
        <strain evidence="2">PRJEB14757</strain>
    </source>
</reference>
<dbReference type="PANTHER" id="PTHR41317:SF1">
    <property type="entry name" value="PD-(D_E)XK NUCLEASE FAMILY TRANSPOSASE"/>
    <property type="match status" value="1"/>
</dbReference>
<dbReference type="InterPro" id="IPR010106">
    <property type="entry name" value="RpnA"/>
</dbReference>
<sequence length="277" mass="32650">MKHKINPIVDCVFKALLGSEKNKNLLIHFLNAVTGLEGEDTITDVVIMNPYNDREFMTDKLSIVDIKAKCQNEFKYQVEIQLSVYPSLASRMMHNWSSMYHSQIGKSENYSKLKPVISIWLLDSPLFKDVGTYHLNFGIHDTANEICLTDHLNIHLLQLSLFDDRQEIHNEKERWLYFFKQAENQDIDNLPEKMKTKEMIQAMETLQDFSENQKNYMLYQSRINAQLEYNTWKAMIAEKEQEVNEKEQELQKALKAKEFYLNLLKEKGFDIDNLPLE</sequence>
<evidence type="ECO:0008006" key="4">
    <source>
        <dbReference type="Google" id="ProtNLM"/>
    </source>
</evidence>
<gene>
    <name evidence="2" type="ORF">MTBBW1_790027</name>
</gene>
<dbReference type="NCBIfam" id="TIGR01784">
    <property type="entry name" value="T_den_put_tspse"/>
    <property type="match status" value="1"/>
</dbReference>
<evidence type="ECO:0000313" key="3">
    <source>
        <dbReference type="Proteomes" id="UP000191931"/>
    </source>
</evidence>
<protein>
    <recommendedName>
        <fullName evidence="4">Rpn family recombination-promoting nuclease/putative transposase</fullName>
    </recommendedName>
</protein>
<dbReference type="EMBL" id="FWEV01000324">
    <property type="protein sequence ID" value="SLM32629.1"/>
    <property type="molecule type" value="Genomic_DNA"/>
</dbReference>
<feature type="coiled-coil region" evidence="1">
    <location>
        <begin position="229"/>
        <end position="263"/>
    </location>
</feature>
<dbReference type="Proteomes" id="UP000191931">
    <property type="component" value="Unassembled WGS sequence"/>
</dbReference>
<dbReference type="STRING" id="1246637.MTBBW1_790027"/>
<dbReference type="AlphaFoldDB" id="A0A1W1HJH9"/>
<dbReference type="PANTHER" id="PTHR41317">
    <property type="entry name" value="PD-(D_E)XK NUCLEASE FAMILY TRANSPOSASE"/>
    <property type="match status" value="1"/>
</dbReference>
<organism evidence="2 3">
    <name type="scientific">Desulfamplus magnetovallimortis</name>
    <dbReference type="NCBI Taxonomy" id="1246637"/>
    <lineage>
        <taxon>Bacteria</taxon>
        <taxon>Pseudomonadati</taxon>
        <taxon>Thermodesulfobacteriota</taxon>
        <taxon>Desulfobacteria</taxon>
        <taxon>Desulfobacterales</taxon>
        <taxon>Desulfobacteraceae</taxon>
        <taxon>Desulfamplus</taxon>
    </lineage>
</organism>
<dbReference type="OrthoDB" id="5566984at2"/>
<dbReference type="RefSeq" id="WP_080802653.1">
    <property type="nucleotide sequence ID" value="NZ_LT828543.1"/>
</dbReference>
<name>A0A1W1HJH9_9BACT</name>
<dbReference type="Pfam" id="PF12784">
    <property type="entry name" value="PDDEXK_2"/>
    <property type="match status" value="1"/>
</dbReference>
<evidence type="ECO:0000313" key="2">
    <source>
        <dbReference type="EMBL" id="SLM32629.1"/>
    </source>
</evidence>
<accession>A0A1W1HJH9</accession>
<keyword evidence="3" id="KW-1185">Reference proteome</keyword>
<proteinExistence type="predicted"/>
<keyword evidence="1" id="KW-0175">Coiled coil</keyword>